<proteinExistence type="predicted"/>
<dbReference type="InterPro" id="IPR018871">
    <property type="entry name" value="GLEYA_adhesin_domain"/>
</dbReference>
<dbReference type="Pfam" id="PF10528">
    <property type="entry name" value="GLEYA"/>
    <property type="match status" value="1"/>
</dbReference>
<keyword evidence="3" id="KW-1185">Reference proteome</keyword>
<dbReference type="AlphaFoldDB" id="A0A9Q9B3A7"/>
<organism evidence="2 3">
    <name type="scientific">Septoria linicola</name>
    <dbReference type="NCBI Taxonomy" id="215465"/>
    <lineage>
        <taxon>Eukaryota</taxon>
        <taxon>Fungi</taxon>
        <taxon>Dikarya</taxon>
        <taxon>Ascomycota</taxon>
        <taxon>Pezizomycotina</taxon>
        <taxon>Dothideomycetes</taxon>
        <taxon>Dothideomycetidae</taxon>
        <taxon>Mycosphaerellales</taxon>
        <taxon>Mycosphaerellaceae</taxon>
        <taxon>Septoria</taxon>
    </lineage>
</organism>
<dbReference type="Gene3D" id="2.60.120.1560">
    <property type="match status" value="1"/>
</dbReference>
<reference evidence="2" key="1">
    <citation type="submission" date="2022-06" db="EMBL/GenBank/DDBJ databases">
        <title>Complete genome sequences of two strains of the flax pathogen Septoria linicola.</title>
        <authorList>
            <person name="Lapalu N."/>
            <person name="Simon A."/>
            <person name="Demenou B."/>
            <person name="Paumier D."/>
            <person name="Guillot M.-P."/>
            <person name="Gout L."/>
            <person name="Valade R."/>
        </authorList>
    </citation>
    <scope>NUCLEOTIDE SEQUENCE</scope>
    <source>
        <strain evidence="2">SE15195</strain>
    </source>
</reference>
<sequence length="126" mass="13820">MQGFLFARDTGDYTLSIGRNGEPSSGITVDNSFGVWSDISAYQYTNYDSDFRARRQGLDESFQQINGRTTYQMVSGEVKPITAIFLNGGGAASYQFYLYPPGGQEVTDTSSYFIPACDQGNPFLSG</sequence>
<evidence type="ECO:0000259" key="1">
    <source>
        <dbReference type="Pfam" id="PF10528"/>
    </source>
</evidence>
<gene>
    <name evidence="2" type="ORF">Slin15195_G114820</name>
</gene>
<feature type="domain" description="GLEYA adhesin" evidence="1">
    <location>
        <begin position="2"/>
        <end position="98"/>
    </location>
</feature>
<name>A0A9Q9B3A7_9PEZI</name>
<evidence type="ECO:0000313" key="3">
    <source>
        <dbReference type="Proteomes" id="UP001056384"/>
    </source>
</evidence>
<accession>A0A9Q9B3A7</accession>
<dbReference type="EMBL" id="CP099427">
    <property type="protein sequence ID" value="USW58163.1"/>
    <property type="molecule type" value="Genomic_DNA"/>
</dbReference>
<dbReference type="Proteomes" id="UP001056384">
    <property type="component" value="Chromosome 10"/>
</dbReference>
<evidence type="ECO:0000313" key="2">
    <source>
        <dbReference type="EMBL" id="USW58163.1"/>
    </source>
</evidence>
<protein>
    <submittedName>
        <fullName evidence="2">GLEYA adhesin domain-containing protein</fullName>
    </submittedName>
</protein>